<keyword evidence="2" id="KW-1185">Reference proteome</keyword>
<name>C3XGL7_9HELI</name>
<reference evidence="1 2" key="1">
    <citation type="journal article" date="2014" name="Genome Announc.">
        <title>Draft genome sequences of six enterohepatic helicobacter species isolated from humans and one from rhesus macaques.</title>
        <authorList>
            <person name="Shen Z."/>
            <person name="Sheh A."/>
            <person name="Young S.K."/>
            <person name="Abouelliel A."/>
            <person name="Ward D.V."/>
            <person name="Earl A.M."/>
            <person name="Fox J.G."/>
        </authorList>
    </citation>
    <scope>NUCLEOTIDE SEQUENCE [LARGE SCALE GENOMIC DNA]</scope>
    <source>
        <strain evidence="1 2">ATCC 43879</strain>
    </source>
</reference>
<evidence type="ECO:0000313" key="2">
    <source>
        <dbReference type="Proteomes" id="UP000005085"/>
    </source>
</evidence>
<dbReference type="AlphaFoldDB" id="C3XGL7"/>
<proteinExistence type="predicted"/>
<evidence type="ECO:0000313" key="1">
    <source>
        <dbReference type="EMBL" id="EEO24156.2"/>
    </source>
</evidence>
<dbReference type="RefSeq" id="WP_020995863.1">
    <property type="nucleotide sequence ID" value="NZ_KI392040.1"/>
</dbReference>
<dbReference type="HOGENOM" id="CLU_2861567_0_0_7"/>
<dbReference type="Proteomes" id="UP000005085">
    <property type="component" value="Unassembled WGS sequence"/>
</dbReference>
<organism evidence="1 2">
    <name type="scientific">Helicobacter bilis ATCC 43879</name>
    <dbReference type="NCBI Taxonomy" id="613026"/>
    <lineage>
        <taxon>Bacteria</taxon>
        <taxon>Pseudomonadati</taxon>
        <taxon>Campylobacterota</taxon>
        <taxon>Epsilonproteobacteria</taxon>
        <taxon>Campylobacterales</taxon>
        <taxon>Helicobacteraceae</taxon>
        <taxon>Helicobacter</taxon>
    </lineage>
</organism>
<accession>C3XGL7</accession>
<gene>
    <name evidence="1" type="ORF">HRAG_01213</name>
</gene>
<dbReference type="EMBL" id="ACDN02000056">
    <property type="protein sequence ID" value="EEO24156.2"/>
    <property type="molecule type" value="Genomic_DNA"/>
</dbReference>
<protein>
    <submittedName>
        <fullName evidence="1">Uncharacterized protein</fullName>
    </submittedName>
</protein>
<sequence length="64" mass="7247">MSEKFLLPTCDIDDSVFCDEIDCGNLESTGDVTLNARDTEVTYTQTEKEEFLQKLGISAKDFFE</sequence>
<comment type="caution">
    <text evidence="1">The sequence shown here is derived from an EMBL/GenBank/DDBJ whole genome shotgun (WGS) entry which is preliminary data.</text>
</comment>